<proteinExistence type="predicted"/>
<protein>
    <submittedName>
        <fullName evidence="3">Uncharacterized protein</fullName>
    </submittedName>
</protein>
<dbReference type="InterPro" id="IPR007863">
    <property type="entry name" value="Peptidase_M16_C"/>
</dbReference>
<dbReference type="InterPro" id="IPR011765">
    <property type="entry name" value="Pept_M16_N"/>
</dbReference>
<feature type="domain" description="Peptidase M16 C-terminal" evidence="2">
    <location>
        <begin position="206"/>
        <end position="370"/>
    </location>
</feature>
<keyword evidence="4" id="KW-1185">Reference proteome</keyword>
<gene>
    <name evidence="3" type="ORF">CYNAS_LOCUS10456</name>
</gene>
<dbReference type="Pfam" id="PF05193">
    <property type="entry name" value="Peptidase_M16_C"/>
    <property type="match status" value="1"/>
</dbReference>
<dbReference type="PANTHER" id="PTHR43016">
    <property type="entry name" value="PRESEQUENCE PROTEASE"/>
    <property type="match status" value="1"/>
</dbReference>
<evidence type="ECO:0000259" key="1">
    <source>
        <dbReference type="Pfam" id="PF00675"/>
    </source>
</evidence>
<evidence type="ECO:0000313" key="4">
    <source>
        <dbReference type="Proteomes" id="UP001176961"/>
    </source>
</evidence>
<dbReference type="SUPFAM" id="SSF63411">
    <property type="entry name" value="LuxS/MPP-like metallohydrolase"/>
    <property type="match status" value="4"/>
</dbReference>
<dbReference type="Gene3D" id="3.30.830.10">
    <property type="entry name" value="Metalloenzyme, LuxS/M16 peptidase-like"/>
    <property type="match status" value="4"/>
</dbReference>
<accession>A0AA36M544</accession>
<dbReference type="Pfam" id="PF00675">
    <property type="entry name" value="Peptidase_M16"/>
    <property type="match status" value="1"/>
</dbReference>
<dbReference type="FunFam" id="3.30.830.10:FF:000015">
    <property type="entry name" value="Putative zinc metalloprotease"/>
    <property type="match status" value="1"/>
</dbReference>
<name>A0AA36M544_CYLNA</name>
<dbReference type="InterPro" id="IPR011249">
    <property type="entry name" value="Metalloenz_LuxS/M16"/>
</dbReference>
<sequence length="1009" mass="114122">MFRLFDRSPYNLDIETSFRRSPCPSHNILLLDDVAPMDQVRVVAIGDVPGPMVKGCISFVTETDSDDGLPHTLEHLVFMGSRKYPFKGVLDIIANRCLASGTNAWTDQDHTAYTLTTVGSEGFFKVLPVYLNHLLSPMLSDAQFATEVHHINGKGEDAGVVYSEMQDHESEMSSIMDRKKKEILYPPNNSYRVDTGGRLKNLRETCNADRVREFHKKFYHLSNMVVTVSGRVDHERLLQIVGNTEEEHLSQIPTSFDRPFTSFSLKPPAESSEQHVTCPSDDESRGSVEISWFGYEPTNFKEKVACDVLFDYLSNTPISPLQREFVLTEKPLASQVDFHVSEQSICLIALIFGGVPTDRLDDVKKKFMDKVVKDHLEDSAWDMERMGFLIGQTVKNELQKMEKHPDMELFGHMIGHQLYDKTEEDLKTRLNELELIRRLRSEPASFWSGLVKKYFTSPHVAVIGIPSEKMVEQVANEEKARIEQQRRKLGEDGIKKCDENICCAIKENTERKPDAKLLQELIVKKLEAFDRFPVDAKSNVGGSPPSQPIAKFLEQFPFPTTVHNSPTKFIELFLFLDSSALTAEQRAWLFLYNDLLFESPAMINGELKTAEEVAKLYTKDLVDHSIEVGISGFFDKLVDLRIVVDAETGYPNLAKWAKIFTTGIVFDPLRVRQCAKKLASDASEKKRDGCSVASTALVSMINQQNTNAYMYDELMLEKFHETIAKRCETHPEEVVKKLEEVRSALFSRGVNAHFLCNVELINDKLFNHYQWDFVENGFGKAEKFVGKAGESVDLSFVGRQKVLGVGGSESSFIYQTCMMDCDWMSEELVPTMLFTQYLSQCEGPLWRGIRGDGLAYGANIYVKSERRTITLSLYRCAQPVEAYERTKKIVNDVLKSGKVVESEFEAAKRSLICELMQREETVSGAGKLSIIGQIRGTPSDYRKQLCQRVWNTTVEDMVSLGGPRVANLFEKYARAITVHPSKVAEIKSSFPEIEEVAVASLNFLPSLDS</sequence>
<comment type="caution">
    <text evidence="3">The sequence shown here is derived from an EMBL/GenBank/DDBJ whole genome shotgun (WGS) entry which is preliminary data.</text>
</comment>
<dbReference type="EMBL" id="CATQJL010000223">
    <property type="protein sequence ID" value="CAJ0598473.1"/>
    <property type="molecule type" value="Genomic_DNA"/>
</dbReference>
<evidence type="ECO:0000313" key="3">
    <source>
        <dbReference type="EMBL" id="CAJ0598473.1"/>
    </source>
</evidence>
<evidence type="ECO:0000259" key="2">
    <source>
        <dbReference type="Pfam" id="PF05193"/>
    </source>
</evidence>
<dbReference type="FunFam" id="3.30.830.10:FF:000031">
    <property type="entry name" value="Putative zinc metalloprotease"/>
    <property type="match status" value="1"/>
</dbReference>
<dbReference type="GO" id="GO:0046872">
    <property type="term" value="F:metal ion binding"/>
    <property type="evidence" value="ECO:0007669"/>
    <property type="project" value="InterPro"/>
</dbReference>
<reference evidence="3" key="1">
    <citation type="submission" date="2023-07" db="EMBL/GenBank/DDBJ databases">
        <authorList>
            <consortium name="CYATHOMIX"/>
        </authorList>
    </citation>
    <scope>NUCLEOTIDE SEQUENCE</scope>
    <source>
        <strain evidence="3">N/A</strain>
    </source>
</reference>
<feature type="domain" description="Peptidase M16 N-terminal" evidence="1">
    <location>
        <begin position="61"/>
        <end position="152"/>
    </location>
</feature>
<dbReference type="Proteomes" id="UP001176961">
    <property type="component" value="Unassembled WGS sequence"/>
</dbReference>
<dbReference type="PANTHER" id="PTHR43016:SF16">
    <property type="entry name" value="METALLOPROTEASE, PUTATIVE (AFU_ORTHOLOGUE AFUA_4G07610)-RELATED"/>
    <property type="match status" value="1"/>
</dbReference>
<organism evidence="3 4">
    <name type="scientific">Cylicocyclus nassatus</name>
    <name type="common">Nematode worm</name>
    <dbReference type="NCBI Taxonomy" id="53992"/>
    <lineage>
        <taxon>Eukaryota</taxon>
        <taxon>Metazoa</taxon>
        <taxon>Ecdysozoa</taxon>
        <taxon>Nematoda</taxon>
        <taxon>Chromadorea</taxon>
        <taxon>Rhabditida</taxon>
        <taxon>Rhabditina</taxon>
        <taxon>Rhabditomorpha</taxon>
        <taxon>Strongyloidea</taxon>
        <taxon>Strongylidae</taxon>
        <taxon>Cylicocyclus</taxon>
    </lineage>
</organism>
<dbReference type="AlphaFoldDB" id="A0AA36M544"/>